<reference evidence="3 4" key="1">
    <citation type="journal article" date="2024" name="Chem. Sci.">
        <title>Discovery of megapolipeptins by genome mining of a Burkholderiales bacteria collection.</title>
        <authorList>
            <person name="Paulo B.S."/>
            <person name="Recchia M.J.J."/>
            <person name="Lee S."/>
            <person name="Fergusson C.H."/>
            <person name="Romanowski S.B."/>
            <person name="Hernandez A."/>
            <person name="Krull N."/>
            <person name="Liu D.Y."/>
            <person name="Cavanagh H."/>
            <person name="Bos A."/>
            <person name="Gray C.A."/>
            <person name="Murphy B.T."/>
            <person name="Linington R.G."/>
            <person name="Eustaquio A.S."/>
        </authorList>
    </citation>
    <scope>NUCLEOTIDE SEQUENCE [LARGE SCALE GENOMIC DNA]</scope>
    <source>
        <strain evidence="3 4">RL21-008-BIB-A</strain>
    </source>
</reference>
<organism evidence="3 4">
    <name type="scientific">Herbaspirillum lusitanum</name>
    <dbReference type="NCBI Taxonomy" id="213312"/>
    <lineage>
        <taxon>Bacteria</taxon>
        <taxon>Pseudomonadati</taxon>
        <taxon>Pseudomonadota</taxon>
        <taxon>Betaproteobacteria</taxon>
        <taxon>Burkholderiales</taxon>
        <taxon>Oxalobacteraceae</taxon>
        <taxon>Herbaspirillum</taxon>
    </lineage>
</organism>
<dbReference type="InterPro" id="IPR050272">
    <property type="entry name" value="Isochorismatase-like_hydrls"/>
</dbReference>
<feature type="domain" description="Isochorismatase-like" evidence="2">
    <location>
        <begin position="23"/>
        <end position="195"/>
    </location>
</feature>
<dbReference type="InterPro" id="IPR000868">
    <property type="entry name" value="Isochorismatase-like_dom"/>
</dbReference>
<name>A0ABW9A771_9BURK</name>
<dbReference type="RefSeq" id="WP_408156556.1">
    <property type="nucleotide sequence ID" value="NZ_JAQQFM010000003.1"/>
</dbReference>
<evidence type="ECO:0000313" key="4">
    <source>
        <dbReference type="Proteomes" id="UP001629246"/>
    </source>
</evidence>
<gene>
    <name evidence="3" type="ORF">PQR62_07925</name>
</gene>
<dbReference type="EMBL" id="JAQQFM010000003">
    <property type="protein sequence ID" value="MFL9924187.1"/>
    <property type="molecule type" value="Genomic_DNA"/>
</dbReference>
<dbReference type="PANTHER" id="PTHR43540">
    <property type="entry name" value="PEROXYUREIDOACRYLATE/UREIDOACRYLATE AMIDOHYDROLASE-RELATED"/>
    <property type="match status" value="1"/>
</dbReference>
<evidence type="ECO:0000259" key="2">
    <source>
        <dbReference type="Pfam" id="PF00857"/>
    </source>
</evidence>
<dbReference type="SUPFAM" id="SSF52499">
    <property type="entry name" value="Isochorismatase-like hydrolases"/>
    <property type="match status" value="1"/>
</dbReference>
<dbReference type="Pfam" id="PF00857">
    <property type="entry name" value="Isochorismatase"/>
    <property type="match status" value="1"/>
</dbReference>
<comment type="caution">
    <text evidence="3">The sequence shown here is derived from an EMBL/GenBank/DDBJ whole genome shotgun (WGS) entry which is preliminary data.</text>
</comment>
<keyword evidence="1" id="KW-0378">Hydrolase</keyword>
<sequence>MHHPSIRALAGAKAPAALQASSTALLVIDFQNEYFSGKLPVPDAAETLAQARRLIAHADAHRMPVFHVQHVSPAGGVVFAADSPTVEFHADAQPAPHHKVVKKNTASVFVSSDIDQQLKDAGIKTLLICGLMTHNCIAGAARDAVPKGYAVIVAADASGTRAIDNPLGGTTSHVELHQATLTGLSDTFGSVLTTDAILALAVN</sequence>
<dbReference type="InterPro" id="IPR036380">
    <property type="entry name" value="Isochorismatase-like_sf"/>
</dbReference>
<evidence type="ECO:0000256" key="1">
    <source>
        <dbReference type="ARBA" id="ARBA00022801"/>
    </source>
</evidence>
<proteinExistence type="predicted"/>
<dbReference type="Proteomes" id="UP001629246">
    <property type="component" value="Unassembled WGS sequence"/>
</dbReference>
<evidence type="ECO:0000313" key="3">
    <source>
        <dbReference type="EMBL" id="MFL9924187.1"/>
    </source>
</evidence>
<accession>A0ABW9A771</accession>
<protein>
    <submittedName>
        <fullName evidence="3">Isochorismatase family protein</fullName>
    </submittedName>
</protein>
<keyword evidence="4" id="KW-1185">Reference proteome</keyword>
<dbReference type="Gene3D" id="3.40.50.850">
    <property type="entry name" value="Isochorismatase-like"/>
    <property type="match status" value="1"/>
</dbReference>